<dbReference type="eggNOG" id="KOG2058">
    <property type="taxonomic scope" value="Eukaryota"/>
</dbReference>
<dbReference type="InterPro" id="IPR035969">
    <property type="entry name" value="Rab-GAP_TBC_sf"/>
</dbReference>
<feature type="domain" description="PH" evidence="3">
    <location>
        <begin position="11"/>
        <end position="114"/>
    </location>
</feature>
<dbReference type="SUPFAM" id="SSF50729">
    <property type="entry name" value="PH domain-like"/>
    <property type="match status" value="1"/>
</dbReference>
<dbReference type="GO" id="GO:0031267">
    <property type="term" value="F:small GTPase binding"/>
    <property type="evidence" value="ECO:0007669"/>
    <property type="project" value="TreeGrafter"/>
</dbReference>
<organism evidence="6">
    <name type="scientific">Caenorhabditis remanei</name>
    <name type="common">Caenorhabditis vulgaris</name>
    <dbReference type="NCBI Taxonomy" id="31234"/>
    <lineage>
        <taxon>Eukaryota</taxon>
        <taxon>Metazoa</taxon>
        <taxon>Ecdysozoa</taxon>
        <taxon>Nematoda</taxon>
        <taxon>Chromadorea</taxon>
        <taxon>Rhabditida</taxon>
        <taxon>Rhabditina</taxon>
        <taxon>Rhabditomorpha</taxon>
        <taxon>Rhabditoidea</taxon>
        <taxon>Rhabditidae</taxon>
        <taxon>Peloderinae</taxon>
        <taxon>Caenorhabditis</taxon>
    </lineage>
</organism>
<dbReference type="SMART" id="SM00233">
    <property type="entry name" value="PH"/>
    <property type="match status" value="1"/>
</dbReference>
<dbReference type="InterPro" id="IPR000195">
    <property type="entry name" value="Rab-GAP-TBC_dom"/>
</dbReference>
<sequence length="1352" mass="154682">MSTKLQDVQHAYSIAGFLHMKQLGGALALWRPRRRFYFAIDEIVEELVYHKSEVEFCAHREPLGTFPIASSVITLDENNHLVFILHTSGRSIEFEADNEESCRAWLNTFCNRYSEAERAKYQMMTHRKVKRASSLPDQESTPAATDRHIPFRKHSVPARNLVTTRNFIMPPPDIAEGHLPDEEMDDWVTHWLTNEKFHNFASCTDMTTPTSTNHSKVDTCSESERYENYLYCYVIINCFRAESEELDLLREVTNNQKKKIEEMKHEMNAMTMHMEQMRKRVDTVPGADRETLSAQNKFLNSEILRMSAKCEILSMQSNGSSKENKRLAEELQLLRCDYVYAIQSTIRIPLHDNSAMDVMSVKLLGGETHKSRLIQLMAEARQHDPSLPTLQSLLQGIYVDSFGFRINFKEEPNALHYMATKLNHFYLCRSKSAIEHKHNWKRFLEENDFIDLTPETKVMCRKGIPNSLRATVWRILINQQVEDLKNVYGKYYYRNLCNIQGGEDEKTYSDVHQKQINLDLLRTMPNNVHFMSANSKGVTQLLQVLHAFCLHNSQIGYCQGMNFLAATALLFVGPEDAFWFLIAITERYFDKTYFDSNLTGAQADQEVLKGLLEAQHPKIMMHLKSLDIDVASFTLNWFIALFFDSVPFNTLLRIWDCFLLEGPKVLFRFAIVLIGKHEEEIISRTDTIGIMRVSKAATKLAYDEEAIVNMAFHIPNLPTRVELKSMQIQYVNLLAEKLEKKTKRANDFVKSIANNLSNEKLISNIFIDTFTPNTGFIVSGHHLMGKIAGIRVVKDKAIMKDIDVEFDCRVMSICMVRKDMAYVSLISGYLIAAHVSTDNEWSILWELKLPDVATFLIHRENTLFAGLANGILTVFENAGERWPTSVQMWHMPLSSSPLTNAAVHDDTLVVATACKLITLDAQSLTNLSTTHVASSNVGSGVIYFDKNSDHLYDRINIWYIFNNRPLNTDSIMARHYLQSSLRYIIRPQNKVSQPVKMNYFSKPSLSETENSSYVESMLFNDGILWLGTSDGYIFIYNVENESGKEEVRYKLKRFAGEKRPSRRGSSARSQRLGSLPEDSDESDDSIPQFCAEKRASRVSISIDRETQQYSVASFQQNSDEQDFAGSSSSRLNSTSSKTMRYPMKKGFSADSAVSVFSSEPNELIEKCDENLLNVKKEKDSPRFRDNRFFSSTNSSCTSMEYDDTFELYSDEERSRRRVAITPHRKSIVPKQLNLHRKDLTFDDPYIVPVPESADKETSNDVEDSAVVSSVKLSLFMKLKISETSVRKIICSGEHHILTCSGEFGADEAVLLWRKDLTTNLWINDPVTHENQISTKTSSSTPASSRSLSFRSK</sequence>
<feature type="domain" description="Rab-GAP TBC" evidence="4">
    <location>
        <begin position="463"/>
        <end position="662"/>
    </location>
</feature>
<evidence type="ECO:0000259" key="3">
    <source>
        <dbReference type="PROSITE" id="PS50003"/>
    </source>
</evidence>
<dbReference type="OMA" id="ACKLITL"/>
<dbReference type="Pfam" id="PF00566">
    <property type="entry name" value="RabGAP-TBC"/>
    <property type="match status" value="1"/>
</dbReference>
<dbReference type="EMBL" id="DS268438">
    <property type="protein sequence ID" value="EFO99394.1"/>
    <property type="molecule type" value="Genomic_DNA"/>
</dbReference>
<dbReference type="STRING" id="31234.E3ME86"/>
<feature type="coiled-coil region" evidence="1">
    <location>
        <begin position="246"/>
        <end position="280"/>
    </location>
</feature>
<dbReference type="InterPro" id="IPR050302">
    <property type="entry name" value="Rab_GAP_TBC_domain"/>
</dbReference>
<dbReference type="GO" id="GO:0005096">
    <property type="term" value="F:GTPase activator activity"/>
    <property type="evidence" value="ECO:0007669"/>
    <property type="project" value="TreeGrafter"/>
</dbReference>
<dbReference type="PANTHER" id="PTHR47219:SF20">
    <property type="entry name" value="TBC1 DOMAIN FAMILY MEMBER 2B"/>
    <property type="match status" value="1"/>
</dbReference>
<feature type="region of interest" description="Disordered" evidence="2">
    <location>
        <begin position="1115"/>
        <end position="1137"/>
    </location>
</feature>
<dbReference type="PANTHER" id="PTHR47219">
    <property type="entry name" value="RAB GTPASE-ACTIVATING PROTEIN 1-LIKE"/>
    <property type="match status" value="1"/>
</dbReference>
<protein>
    <recommendedName>
        <fullName evidence="7">TBC1 domain family member 2B</fullName>
    </recommendedName>
</protein>
<dbReference type="Gene3D" id="1.10.472.80">
    <property type="entry name" value="Ypt/Rab-GAP domain of gyp1p, domain 3"/>
    <property type="match status" value="1"/>
</dbReference>
<dbReference type="PROSITE" id="PS50003">
    <property type="entry name" value="PH_DOMAIN"/>
    <property type="match status" value="1"/>
</dbReference>
<reference evidence="5" key="1">
    <citation type="submission" date="2007-07" db="EMBL/GenBank/DDBJ databases">
        <title>PCAP assembly of the Caenorhabditis remanei genome.</title>
        <authorList>
            <consortium name="The Caenorhabditis remanei Sequencing Consortium"/>
            <person name="Wilson R.K."/>
        </authorList>
    </citation>
    <scope>NUCLEOTIDE SEQUENCE [LARGE SCALE GENOMIC DNA]</scope>
    <source>
        <strain evidence="5">PB4641</strain>
    </source>
</reference>
<evidence type="ECO:0000256" key="2">
    <source>
        <dbReference type="SAM" id="MobiDB-lite"/>
    </source>
</evidence>
<dbReference type="Proteomes" id="UP000008281">
    <property type="component" value="Unassembled WGS sequence"/>
</dbReference>
<dbReference type="FunFam" id="1.10.472.80:FF:000074">
    <property type="entry name" value="TBC (Tre-2/Bub2/Cdc16) domain family"/>
    <property type="match status" value="1"/>
</dbReference>
<dbReference type="InterPro" id="IPR011993">
    <property type="entry name" value="PH-like_dom_sf"/>
</dbReference>
<dbReference type="Gene3D" id="1.10.8.270">
    <property type="entry name" value="putative rabgap domain of human tbc1 domain family member 14 like domains"/>
    <property type="match status" value="1"/>
</dbReference>
<keyword evidence="6" id="KW-1185">Reference proteome</keyword>
<feature type="compositionally biased region" description="Low complexity" evidence="2">
    <location>
        <begin position="1126"/>
        <end position="1136"/>
    </location>
</feature>
<feature type="region of interest" description="Disordered" evidence="2">
    <location>
        <begin position="1058"/>
        <end position="1085"/>
    </location>
</feature>
<dbReference type="SUPFAM" id="SSF50998">
    <property type="entry name" value="Quinoprotein alcohol dehydrogenase-like"/>
    <property type="match status" value="1"/>
</dbReference>
<feature type="compositionally biased region" description="Polar residues" evidence="2">
    <location>
        <begin position="1063"/>
        <end position="1072"/>
    </location>
</feature>
<dbReference type="FunFam" id="1.10.8.270:FF:000026">
    <property type="entry name" value="TBC (Tre-2/Bub2/Cdc16) domain family"/>
    <property type="match status" value="1"/>
</dbReference>
<dbReference type="SMART" id="SM00164">
    <property type="entry name" value="TBC"/>
    <property type="match status" value="1"/>
</dbReference>
<name>E3ME86_CAERE</name>
<dbReference type="Gene3D" id="2.30.29.30">
    <property type="entry name" value="Pleckstrin-homology domain (PH domain)/Phosphotyrosine-binding domain (PTB)"/>
    <property type="match status" value="1"/>
</dbReference>
<dbReference type="HOGENOM" id="CLU_253602_0_0_1"/>
<keyword evidence="1" id="KW-0175">Coiled coil</keyword>
<evidence type="ECO:0000313" key="5">
    <source>
        <dbReference type="EMBL" id="EFO99394.1"/>
    </source>
</evidence>
<evidence type="ECO:0000313" key="6">
    <source>
        <dbReference type="Proteomes" id="UP000008281"/>
    </source>
</evidence>
<feature type="compositionally biased region" description="Low complexity" evidence="2">
    <location>
        <begin position="1333"/>
        <end position="1352"/>
    </location>
</feature>
<proteinExistence type="predicted"/>
<dbReference type="SUPFAM" id="SSF47923">
    <property type="entry name" value="Ypt/Rab-GAP domain of gyp1p"/>
    <property type="match status" value="2"/>
</dbReference>
<dbReference type="InParanoid" id="E3ME86"/>
<dbReference type="FunFam" id="2.30.29.30:FF:000613">
    <property type="entry name" value="TBC (Tre-2/Bub2/Cdc16) domain family"/>
    <property type="match status" value="1"/>
</dbReference>
<evidence type="ECO:0000259" key="4">
    <source>
        <dbReference type="PROSITE" id="PS50086"/>
    </source>
</evidence>
<evidence type="ECO:0008006" key="7">
    <source>
        <dbReference type="Google" id="ProtNLM"/>
    </source>
</evidence>
<evidence type="ECO:0000256" key="1">
    <source>
        <dbReference type="SAM" id="Coils"/>
    </source>
</evidence>
<feature type="region of interest" description="Disordered" evidence="2">
    <location>
        <begin position="1331"/>
        <end position="1352"/>
    </location>
</feature>
<accession>E3ME86</accession>
<gene>
    <name evidence="5" type="ORF">CRE_22451</name>
</gene>
<dbReference type="OrthoDB" id="294251at2759"/>
<dbReference type="PROSITE" id="PS50086">
    <property type="entry name" value="TBC_RABGAP"/>
    <property type="match status" value="1"/>
</dbReference>
<dbReference type="InterPro" id="IPR011047">
    <property type="entry name" value="Quinoprotein_ADH-like_sf"/>
</dbReference>
<dbReference type="InterPro" id="IPR001849">
    <property type="entry name" value="PH_domain"/>
</dbReference>